<dbReference type="SUPFAM" id="SSF56935">
    <property type="entry name" value="Porins"/>
    <property type="match status" value="1"/>
</dbReference>
<dbReference type="InterPro" id="IPR011276">
    <property type="entry name" value="TonB_haem/Hb_rcpt"/>
</dbReference>
<evidence type="ECO:0000256" key="9">
    <source>
        <dbReference type="ARBA" id="ARBA00023170"/>
    </source>
</evidence>
<dbReference type="RefSeq" id="WP_077412738.1">
    <property type="nucleotide sequence ID" value="NZ_JBHRTS010000011.1"/>
</dbReference>
<evidence type="ECO:0000256" key="4">
    <source>
        <dbReference type="ARBA" id="ARBA00022452"/>
    </source>
</evidence>
<organism evidence="16 17">
    <name type="scientific">Marinicella sediminis</name>
    <dbReference type="NCBI Taxonomy" id="1792834"/>
    <lineage>
        <taxon>Bacteria</taxon>
        <taxon>Pseudomonadati</taxon>
        <taxon>Pseudomonadota</taxon>
        <taxon>Gammaproteobacteria</taxon>
        <taxon>Lysobacterales</taxon>
        <taxon>Marinicellaceae</taxon>
        <taxon>Marinicella</taxon>
    </lineage>
</organism>
<keyword evidence="6 13" id="KW-0732">Signal</keyword>
<name>A0ABV7JCW4_9GAMM</name>
<feature type="domain" description="TonB-dependent receptor-like beta-barrel" evidence="14">
    <location>
        <begin position="238"/>
        <end position="689"/>
    </location>
</feature>
<dbReference type="NCBIfam" id="TIGR01786">
    <property type="entry name" value="TonB-hemlactrns"/>
    <property type="match status" value="1"/>
</dbReference>
<feature type="chain" id="PRO_5045534103" evidence="13">
    <location>
        <begin position="24"/>
        <end position="728"/>
    </location>
</feature>
<dbReference type="InterPro" id="IPR010949">
    <property type="entry name" value="TonB_Hb/transfer/lactofer_rcpt"/>
</dbReference>
<keyword evidence="5 11" id="KW-0812">Transmembrane</keyword>
<protein>
    <submittedName>
        <fullName evidence="16">TonB-dependent receptor plug domain-containing protein</fullName>
    </submittedName>
</protein>
<dbReference type="Gene3D" id="2.170.130.10">
    <property type="entry name" value="TonB-dependent receptor, plug domain"/>
    <property type="match status" value="1"/>
</dbReference>
<keyword evidence="17" id="KW-1185">Reference proteome</keyword>
<evidence type="ECO:0000313" key="17">
    <source>
        <dbReference type="Proteomes" id="UP001595533"/>
    </source>
</evidence>
<proteinExistence type="inferred from homology"/>
<evidence type="ECO:0000256" key="2">
    <source>
        <dbReference type="ARBA" id="ARBA00008143"/>
    </source>
</evidence>
<evidence type="ECO:0000256" key="12">
    <source>
        <dbReference type="RuleBase" id="RU003357"/>
    </source>
</evidence>
<dbReference type="Pfam" id="PF00593">
    <property type="entry name" value="TonB_dep_Rec_b-barrel"/>
    <property type="match status" value="1"/>
</dbReference>
<evidence type="ECO:0000256" key="11">
    <source>
        <dbReference type="PROSITE-ProRule" id="PRU01360"/>
    </source>
</evidence>
<dbReference type="NCBIfam" id="TIGR01785">
    <property type="entry name" value="TonB-hemin"/>
    <property type="match status" value="1"/>
</dbReference>
<comment type="caution">
    <text evidence="16">The sequence shown here is derived from an EMBL/GenBank/DDBJ whole genome shotgun (WGS) entry which is preliminary data.</text>
</comment>
<dbReference type="PANTHER" id="PTHR30069:SF29">
    <property type="entry name" value="HEMOGLOBIN AND HEMOGLOBIN-HAPTOGLOBIN-BINDING PROTEIN 1-RELATED"/>
    <property type="match status" value="1"/>
</dbReference>
<evidence type="ECO:0000256" key="13">
    <source>
        <dbReference type="SAM" id="SignalP"/>
    </source>
</evidence>
<evidence type="ECO:0000256" key="5">
    <source>
        <dbReference type="ARBA" id="ARBA00022692"/>
    </source>
</evidence>
<dbReference type="CDD" id="cd01347">
    <property type="entry name" value="ligand_gated_channel"/>
    <property type="match status" value="1"/>
</dbReference>
<accession>A0ABV7JCW4</accession>
<dbReference type="Proteomes" id="UP001595533">
    <property type="component" value="Unassembled WGS sequence"/>
</dbReference>
<dbReference type="InterPro" id="IPR037066">
    <property type="entry name" value="Plug_dom_sf"/>
</dbReference>
<keyword evidence="7 12" id="KW-0798">TonB box</keyword>
<dbReference type="Gene3D" id="2.40.170.20">
    <property type="entry name" value="TonB-dependent receptor, beta-barrel domain"/>
    <property type="match status" value="1"/>
</dbReference>
<feature type="domain" description="TonB-dependent receptor plug" evidence="15">
    <location>
        <begin position="47"/>
        <end position="157"/>
    </location>
</feature>
<reference evidence="17" key="1">
    <citation type="journal article" date="2019" name="Int. J. Syst. Evol. Microbiol.">
        <title>The Global Catalogue of Microorganisms (GCM) 10K type strain sequencing project: providing services to taxonomists for standard genome sequencing and annotation.</title>
        <authorList>
            <consortium name="The Broad Institute Genomics Platform"/>
            <consortium name="The Broad Institute Genome Sequencing Center for Infectious Disease"/>
            <person name="Wu L."/>
            <person name="Ma J."/>
        </authorList>
    </citation>
    <scope>NUCLEOTIDE SEQUENCE [LARGE SCALE GENOMIC DNA]</scope>
    <source>
        <strain evidence="17">KCTC 42953</strain>
    </source>
</reference>
<gene>
    <name evidence="16" type="ORF">ACFODZ_16800</name>
</gene>
<evidence type="ECO:0000313" key="16">
    <source>
        <dbReference type="EMBL" id="MFC3195916.1"/>
    </source>
</evidence>
<comment type="subcellular location">
    <subcellularLocation>
        <location evidence="1 11">Cell outer membrane</location>
        <topology evidence="1 11">Multi-pass membrane protein</topology>
    </subcellularLocation>
</comment>
<keyword evidence="10 11" id="KW-0998">Cell outer membrane</keyword>
<keyword evidence="9 16" id="KW-0675">Receptor</keyword>
<feature type="signal peptide" evidence="13">
    <location>
        <begin position="1"/>
        <end position="23"/>
    </location>
</feature>
<comment type="similarity">
    <text evidence="2">Belongs to the TonB-dependent receptor family. Hemoglobin/haptoglobin binding protein subfamily.</text>
</comment>
<dbReference type="InterPro" id="IPR000531">
    <property type="entry name" value="Beta-barrel_TonB"/>
</dbReference>
<evidence type="ECO:0000256" key="3">
    <source>
        <dbReference type="ARBA" id="ARBA00022448"/>
    </source>
</evidence>
<evidence type="ECO:0000256" key="1">
    <source>
        <dbReference type="ARBA" id="ARBA00004571"/>
    </source>
</evidence>
<dbReference type="Pfam" id="PF07715">
    <property type="entry name" value="Plug"/>
    <property type="match status" value="1"/>
</dbReference>
<dbReference type="PANTHER" id="PTHR30069">
    <property type="entry name" value="TONB-DEPENDENT OUTER MEMBRANE RECEPTOR"/>
    <property type="match status" value="1"/>
</dbReference>
<dbReference type="EMBL" id="JBHRTS010000011">
    <property type="protein sequence ID" value="MFC3195916.1"/>
    <property type="molecule type" value="Genomic_DNA"/>
</dbReference>
<dbReference type="InterPro" id="IPR012910">
    <property type="entry name" value="Plug_dom"/>
</dbReference>
<dbReference type="PROSITE" id="PS52016">
    <property type="entry name" value="TONB_DEPENDENT_REC_3"/>
    <property type="match status" value="1"/>
</dbReference>
<keyword evidence="3 11" id="KW-0813">Transport</keyword>
<dbReference type="InterPro" id="IPR036942">
    <property type="entry name" value="Beta-barrel_TonB_sf"/>
</dbReference>
<sequence>MKPKPTIGALLALCGLSLNISQANDQSQQTTDLDNLVVVAYKQARPIQEVVGDVSVIQASQLEESMAQDMAGAIKYEANIHLEDGGTRFGTSGINIRGIGGNRVAIEIDGIPNAKAFELGSYSLATAGFPEIDLIQNIEILKGPASTLYGSDALGGVVTINTWDPDVLLAGHEDDNWTRLRLGFDGKRHGRFITLSSAWDGDQQGLLLSATQRDGKGVINELSNLTKDTADWDAQSLFAKWNTELSGGTTLSLGLHANQKDQHTQINSFIGQGRFSRTTALSGDDQSKDHKIHLNIDFLVNGQWADEGHVLLYHANTRFVQDTFENRSSRRGTPLFQYRRFDFDSSRDGLELNFTRSWYSNNTQHQLIYGVEYTLSAVEESRNAEETNLLTGLTTQNLLGEQFPLRDFPRTDVRELGIFIHDEISFADSRLTLVPAVRFDHYKLSPDRDAVFDNGAGDATVVSISEADFSPKLGVLYDLSDEINLYAQYVRGFRAPPYDDVNIGFNLALFNYRAIPNPELKSEHSNGFEAGFRFAGNQHQVEFNVFHNTYRDLIISRDLIGRDPDTDALIFQSRNVQDATIYGAELDLHWQINDQWRTDWSLAWTRGQDDVSDQPLNHLSPPKATGLLQWQSSKKKWLVNLYGVFSQAQNRQDDPDDELFNAPGYVTFDLTIGHQLTPNGHLSVGVFNLTDQKYWLWQQVRNFDNNEALIEALAQASRHARISYVHEW</sequence>
<evidence type="ECO:0000256" key="10">
    <source>
        <dbReference type="ARBA" id="ARBA00023237"/>
    </source>
</evidence>
<evidence type="ECO:0000256" key="8">
    <source>
        <dbReference type="ARBA" id="ARBA00023136"/>
    </source>
</evidence>
<evidence type="ECO:0000256" key="6">
    <source>
        <dbReference type="ARBA" id="ARBA00022729"/>
    </source>
</evidence>
<evidence type="ECO:0000256" key="7">
    <source>
        <dbReference type="ARBA" id="ARBA00023077"/>
    </source>
</evidence>
<keyword evidence="4 11" id="KW-1134">Transmembrane beta strand</keyword>
<evidence type="ECO:0000259" key="14">
    <source>
        <dbReference type="Pfam" id="PF00593"/>
    </source>
</evidence>
<evidence type="ECO:0000259" key="15">
    <source>
        <dbReference type="Pfam" id="PF07715"/>
    </source>
</evidence>
<keyword evidence="8 11" id="KW-0472">Membrane</keyword>
<dbReference type="InterPro" id="IPR039426">
    <property type="entry name" value="TonB-dep_rcpt-like"/>
</dbReference>